<dbReference type="InterPro" id="IPR035965">
    <property type="entry name" value="PAS-like_dom_sf"/>
</dbReference>
<dbReference type="Gene3D" id="3.30.565.10">
    <property type="entry name" value="Histidine kinase-like ATPase, C-terminal domain"/>
    <property type="match status" value="1"/>
</dbReference>
<evidence type="ECO:0000259" key="11">
    <source>
        <dbReference type="PROSITE" id="PS50113"/>
    </source>
</evidence>
<dbReference type="PROSITE" id="PS50110">
    <property type="entry name" value="RESPONSE_REGULATORY"/>
    <property type="match status" value="1"/>
</dbReference>
<dbReference type="KEGG" id="sus:Acid_1352"/>
<dbReference type="SMART" id="SM00387">
    <property type="entry name" value="HATPase_c"/>
    <property type="match status" value="1"/>
</dbReference>
<dbReference type="InterPro" id="IPR005467">
    <property type="entry name" value="His_kinase_dom"/>
</dbReference>
<dbReference type="Pfam" id="PF00497">
    <property type="entry name" value="SBP_bac_3"/>
    <property type="match status" value="1"/>
</dbReference>
<dbReference type="PROSITE" id="PS50113">
    <property type="entry name" value="PAC"/>
    <property type="match status" value="2"/>
</dbReference>
<dbReference type="InterPro" id="IPR000700">
    <property type="entry name" value="PAS-assoc_C"/>
</dbReference>
<dbReference type="AlphaFoldDB" id="Q029E6"/>
<feature type="domain" description="PAC" evidence="11">
    <location>
        <begin position="384"/>
        <end position="436"/>
    </location>
</feature>
<dbReference type="Gene3D" id="3.30.450.20">
    <property type="entry name" value="PAS domain"/>
    <property type="match status" value="2"/>
</dbReference>
<dbReference type="InterPro" id="IPR004358">
    <property type="entry name" value="Sig_transdc_His_kin-like_C"/>
</dbReference>
<dbReference type="SUPFAM" id="SSF55874">
    <property type="entry name" value="ATPase domain of HSP90 chaperone/DNA topoisomerase II/histidine kinase"/>
    <property type="match status" value="1"/>
</dbReference>
<dbReference type="GO" id="GO:0006355">
    <property type="term" value="P:regulation of DNA-templated transcription"/>
    <property type="evidence" value="ECO:0007669"/>
    <property type="project" value="InterPro"/>
</dbReference>
<dbReference type="PROSITE" id="PS50109">
    <property type="entry name" value="HIS_KIN"/>
    <property type="match status" value="1"/>
</dbReference>
<organism evidence="12">
    <name type="scientific">Solibacter usitatus (strain Ellin6076)</name>
    <dbReference type="NCBI Taxonomy" id="234267"/>
    <lineage>
        <taxon>Bacteria</taxon>
        <taxon>Pseudomonadati</taxon>
        <taxon>Acidobacteriota</taxon>
        <taxon>Terriglobia</taxon>
        <taxon>Bryobacterales</taxon>
        <taxon>Solibacteraceae</taxon>
        <taxon>Candidatus Solibacter</taxon>
    </lineage>
</organism>
<dbReference type="SUPFAM" id="SSF55785">
    <property type="entry name" value="PYP-like sensor domain (PAS domain)"/>
    <property type="match status" value="2"/>
</dbReference>
<keyword evidence="7" id="KW-0472">Membrane</keyword>
<keyword evidence="7" id="KW-0812">Transmembrane</keyword>
<dbReference type="InterPro" id="IPR001610">
    <property type="entry name" value="PAC"/>
</dbReference>
<dbReference type="EC" id="2.7.13.3" evidence="2"/>
<evidence type="ECO:0000259" key="10">
    <source>
        <dbReference type="PROSITE" id="PS50112"/>
    </source>
</evidence>
<keyword evidence="5 12" id="KW-0418">Kinase</keyword>
<evidence type="ECO:0000256" key="2">
    <source>
        <dbReference type="ARBA" id="ARBA00012438"/>
    </source>
</evidence>
<dbReference type="Gene3D" id="1.10.287.130">
    <property type="match status" value="1"/>
</dbReference>
<evidence type="ECO:0000259" key="8">
    <source>
        <dbReference type="PROSITE" id="PS50109"/>
    </source>
</evidence>
<dbReference type="InterPro" id="IPR013655">
    <property type="entry name" value="PAS_fold_3"/>
</dbReference>
<dbReference type="eggNOG" id="COG4191">
    <property type="taxonomic scope" value="Bacteria"/>
</dbReference>
<dbReference type="Gene3D" id="3.40.50.2300">
    <property type="match status" value="1"/>
</dbReference>
<feature type="domain" description="PAS" evidence="10">
    <location>
        <begin position="310"/>
        <end position="380"/>
    </location>
</feature>
<dbReference type="CDD" id="cd00130">
    <property type="entry name" value="PAS"/>
    <property type="match status" value="2"/>
</dbReference>
<dbReference type="SMART" id="SM00086">
    <property type="entry name" value="PAC"/>
    <property type="match status" value="2"/>
</dbReference>
<dbReference type="InParanoid" id="Q029E6"/>
<comment type="catalytic activity">
    <reaction evidence="1">
        <text>ATP + protein L-histidine = ADP + protein N-phospho-L-histidine.</text>
        <dbReference type="EC" id="2.7.13.3"/>
    </reaction>
</comment>
<keyword evidence="3 6" id="KW-0597">Phosphoprotein</keyword>
<dbReference type="Pfam" id="PF02518">
    <property type="entry name" value="HATPase_c"/>
    <property type="match status" value="1"/>
</dbReference>
<dbReference type="eggNOG" id="COG2202">
    <property type="taxonomic scope" value="Bacteria"/>
</dbReference>
<proteinExistence type="predicted"/>
<dbReference type="InterPro" id="IPR036890">
    <property type="entry name" value="HATPase_C_sf"/>
</dbReference>
<dbReference type="InterPro" id="IPR000014">
    <property type="entry name" value="PAS"/>
</dbReference>
<evidence type="ECO:0000313" key="12">
    <source>
        <dbReference type="EMBL" id="ABJ82345.1"/>
    </source>
</evidence>
<evidence type="ECO:0000259" key="9">
    <source>
        <dbReference type="PROSITE" id="PS50110"/>
    </source>
</evidence>
<dbReference type="SUPFAM" id="SSF53850">
    <property type="entry name" value="Periplasmic binding protein-like II"/>
    <property type="match status" value="1"/>
</dbReference>
<name>Q029E6_SOLUE</name>
<dbReference type="HOGENOM" id="CLU_312127_0_0_0"/>
<dbReference type="Pfam" id="PF00989">
    <property type="entry name" value="PAS"/>
    <property type="match status" value="1"/>
</dbReference>
<dbReference type="InterPro" id="IPR003661">
    <property type="entry name" value="HisK_dim/P_dom"/>
</dbReference>
<evidence type="ECO:0000256" key="6">
    <source>
        <dbReference type="PROSITE-ProRule" id="PRU00169"/>
    </source>
</evidence>
<evidence type="ECO:0000256" key="5">
    <source>
        <dbReference type="ARBA" id="ARBA00022777"/>
    </source>
</evidence>
<dbReference type="GO" id="GO:0000155">
    <property type="term" value="F:phosphorelay sensor kinase activity"/>
    <property type="evidence" value="ECO:0007669"/>
    <property type="project" value="InterPro"/>
</dbReference>
<evidence type="ECO:0000256" key="7">
    <source>
        <dbReference type="SAM" id="Phobius"/>
    </source>
</evidence>
<reference evidence="12" key="1">
    <citation type="submission" date="2006-10" db="EMBL/GenBank/DDBJ databases">
        <title>Complete sequence of Solibacter usitatus Ellin6076.</title>
        <authorList>
            <consortium name="US DOE Joint Genome Institute"/>
            <person name="Copeland A."/>
            <person name="Lucas S."/>
            <person name="Lapidus A."/>
            <person name="Barry K."/>
            <person name="Detter J.C."/>
            <person name="Glavina del Rio T."/>
            <person name="Hammon N."/>
            <person name="Israni S."/>
            <person name="Dalin E."/>
            <person name="Tice H."/>
            <person name="Pitluck S."/>
            <person name="Thompson L.S."/>
            <person name="Brettin T."/>
            <person name="Bruce D."/>
            <person name="Han C."/>
            <person name="Tapia R."/>
            <person name="Gilna P."/>
            <person name="Schmutz J."/>
            <person name="Larimer F."/>
            <person name="Land M."/>
            <person name="Hauser L."/>
            <person name="Kyrpides N."/>
            <person name="Mikhailova N."/>
            <person name="Janssen P.H."/>
            <person name="Kuske C.R."/>
            <person name="Richardson P."/>
        </authorList>
    </citation>
    <scope>NUCLEOTIDE SEQUENCE</scope>
    <source>
        <strain evidence="12">Ellin6076</strain>
    </source>
</reference>
<dbReference type="SUPFAM" id="SSF47384">
    <property type="entry name" value="Homodimeric domain of signal transducing histidine kinase"/>
    <property type="match status" value="1"/>
</dbReference>
<keyword evidence="7" id="KW-1133">Transmembrane helix</keyword>
<dbReference type="SMART" id="SM00091">
    <property type="entry name" value="PAS"/>
    <property type="match status" value="2"/>
</dbReference>
<feature type="transmembrane region" description="Helical" evidence="7">
    <location>
        <begin position="275"/>
        <end position="295"/>
    </location>
</feature>
<dbReference type="PANTHER" id="PTHR43304">
    <property type="entry name" value="PHYTOCHROME-LIKE PROTEIN CPH1"/>
    <property type="match status" value="1"/>
</dbReference>
<dbReference type="InterPro" id="IPR001789">
    <property type="entry name" value="Sig_transdc_resp-reg_receiver"/>
</dbReference>
<dbReference type="InterPro" id="IPR003594">
    <property type="entry name" value="HATPase_dom"/>
</dbReference>
<dbReference type="CDD" id="cd00082">
    <property type="entry name" value="HisKA"/>
    <property type="match status" value="1"/>
</dbReference>
<dbReference type="SMART" id="SM00448">
    <property type="entry name" value="REC"/>
    <property type="match status" value="1"/>
</dbReference>
<dbReference type="eggNOG" id="COG0834">
    <property type="taxonomic scope" value="Bacteria"/>
</dbReference>
<dbReference type="InterPro" id="IPR013767">
    <property type="entry name" value="PAS_fold"/>
</dbReference>
<protein>
    <recommendedName>
        <fullName evidence="2">histidine kinase</fullName>
        <ecNumber evidence="2">2.7.13.3</ecNumber>
    </recommendedName>
</protein>
<dbReference type="PROSITE" id="PS50112">
    <property type="entry name" value="PAS"/>
    <property type="match status" value="2"/>
</dbReference>
<sequence length="940" mass="103515" precursor="true">MKSSTFRRIAAITVSAGLFAALVYWYLAIRTPPIPRRALTIGFENVPPVQIRTAAGPAGLAVETVNEAARRAGITLRWVETGVSSEESFRRGLVDLWPIMADLPDRRKRLHITPPYIYTNHNLLLRPGSARPERDFNGTIAYFKLPLHLRLVHAAFPQAHLVPVADFRHVIQAVCKGTVDLGFLEDRAALAELRDRPPECESIALRVEPLPEMRLPLGVASTFECARAADRLRGEIGKMFSDGTLAATMAKYSYYGLDDTWSTYALMEASERARWVAWIAGLLGLVLAVILWQAASLRQRKRSESALRASEERFRAIFNQAAVGDAQVTLDGQVTMVNDRYCEVLGYGREELLGQPLAGKIHPDDRETLLLNRRRLLDQVVPSYSVEVRSVLQGGETVWIKLYESLLRDAENRPQYSLAVVEDITERRQAETALQESERRFRSMADTAPVMIWVAGADQRCTFFSQGWLRFTGSSMEDALGNGWVEHIHPESRELCQANFNSAFATQSSFQTECRLRRADGEYRWVLATGTPRFGADGAFAGYVGSCTDITDIKNAQVEALARQKLEGLGVLAGGIAHDFNNLLGSILATSELVLSELPDGTPASEGIISIKNVADRAAEIVRQMMAYSGQENTIFEALDLSVLVREMLQLLSVSISKRAHLVVDLPENLPAIRANPAQLRQVVMNLITNASEALGESSGVITVGLAHVRPAAPRPAGHPAEITETGHVRLTVADSGSGMTEEIRARIFDPFFTTKFAGRGLGLAAVRGIIRDHGGSISVFSVPGQGSRFEVVLPCTDRPTPSNNGSCPADSSARFEQLFGTILVVEDEEDLRLAVAKMLRKRGFSVMEAADGCIGVELFQAHSADIDVVLLDLTLPGKTGREVLEEVRRMRHDVSVILTTAYSYEAALRTAGGHESWQYLRKPYRIAEVLDMLRAATSR</sequence>
<dbReference type="Pfam" id="PF00072">
    <property type="entry name" value="Response_reg"/>
    <property type="match status" value="1"/>
</dbReference>
<dbReference type="Pfam" id="PF08447">
    <property type="entry name" value="PAS_3"/>
    <property type="match status" value="1"/>
</dbReference>
<dbReference type="InterPro" id="IPR036097">
    <property type="entry name" value="HisK_dim/P_sf"/>
</dbReference>
<evidence type="ECO:0000256" key="1">
    <source>
        <dbReference type="ARBA" id="ARBA00000085"/>
    </source>
</evidence>
<gene>
    <name evidence="12" type="ordered locus">Acid_1352</name>
</gene>
<keyword evidence="4" id="KW-0808">Transferase</keyword>
<evidence type="ECO:0000256" key="3">
    <source>
        <dbReference type="ARBA" id="ARBA00022553"/>
    </source>
</evidence>
<dbReference type="PRINTS" id="PR00344">
    <property type="entry name" value="BCTRLSENSOR"/>
</dbReference>
<dbReference type="InterPro" id="IPR052162">
    <property type="entry name" value="Sensor_kinase/Photoreceptor"/>
</dbReference>
<dbReference type="FunFam" id="3.30.450.20:FF:000099">
    <property type="entry name" value="Sensory box sensor histidine kinase"/>
    <property type="match status" value="1"/>
</dbReference>
<feature type="domain" description="Response regulatory" evidence="9">
    <location>
        <begin position="822"/>
        <end position="938"/>
    </location>
</feature>
<feature type="domain" description="PAS" evidence="10">
    <location>
        <begin position="437"/>
        <end position="507"/>
    </location>
</feature>
<dbReference type="NCBIfam" id="TIGR00229">
    <property type="entry name" value="sensory_box"/>
    <property type="match status" value="2"/>
</dbReference>
<dbReference type="OrthoDB" id="9815750at2"/>
<feature type="domain" description="PAC" evidence="11">
    <location>
        <begin position="510"/>
        <end position="562"/>
    </location>
</feature>
<dbReference type="SUPFAM" id="SSF52172">
    <property type="entry name" value="CheY-like"/>
    <property type="match status" value="1"/>
</dbReference>
<dbReference type="PANTHER" id="PTHR43304:SF1">
    <property type="entry name" value="PAC DOMAIN-CONTAINING PROTEIN"/>
    <property type="match status" value="1"/>
</dbReference>
<dbReference type="InterPro" id="IPR011006">
    <property type="entry name" value="CheY-like_superfamily"/>
</dbReference>
<evidence type="ECO:0000256" key="4">
    <source>
        <dbReference type="ARBA" id="ARBA00022679"/>
    </source>
</evidence>
<dbReference type="STRING" id="234267.Acid_1352"/>
<dbReference type="FunCoup" id="Q029E6">
    <property type="interactions" value="321"/>
</dbReference>
<accession>Q029E6</accession>
<dbReference type="InterPro" id="IPR001638">
    <property type="entry name" value="Solute-binding_3/MltF_N"/>
</dbReference>
<feature type="modified residue" description="4-aspartylphosphate" evidence="6">
    <location>
        <position position="873"/>
    </location>
</feature>
<feature type="domain" description="Histidine kinase" evidence="8">
    <location>
        <begin position="575"/>
        <end position="798"/>
    </location>
</feature>
<dbReference type="EMBL" id="CP000473">
    <property type="protein sequence ID" value="ABJ82345.1"/>
    <property type="molecule type" value="Genomic_DNA"/>
</dbReference>
<feature type="transmembrane region" description="Helical" evidence="7">
    <location>
        <begin position="6"/>
        <end position="27"/>
    </location>
</feature>
<dbReference type="Gene3D" id="3.40.190.10">
    <property type="entry name" value="Periplasmic binding protein-like II"/>
    <property type="match status" value="2"/>
</dbReference>
<dbReference type="eggNOG" id="COG0745">
    <property type="taxonomic scope" value="Bacteria"/>
</dbReference>